<dbReference type="EMBL" id="AQQZ01000001">
    <property type="protein sequence ID" value="KNG95549.1"/>
    <property type="molecule type" value="Genomic_DNA"/>
</dbReference>
<organism evidence="6 7">
    <name type="scientific">Pseudaestuariivita atlantica</name>
    <dbReference type="NCBI Taxonomy" id="1317121"/>
    <lineage>
        <taxon>Bacteria</taxon>
        <taxon>Pseudomonadati</taxon>
        <taxon>Pseudomonadota</taxon>
        <taxon>Alphaproteobacteria</taxon>
        <taxon>Rhodobacterales</taxon>
        <taxon>Paracoccaceae</taxon>
        <taxon>Pseudaestuariivita</taxon>
    </lineage>
</organism>
<dbReference type="GO" id="GO:0008976">
    <property type="term" value="F:polyphosphate kinase activity"/>
    <property type="evidence" value="ECO:0007669"/>
    <property type="project" value="UniProtKB-UniRule"/>
</dbReference>
<feature type="domain" description="Polyphosphate kinase-2-related" evidence="5">
    <location>
        <begin position="44"/>
        <end position="269"/>
    </location>
</feature>
<dbReference type="InterPro" id="IPR022488">
    <property type="entry name" value="PPK2-related"/>
</dbReference>
<reference evidence="6 7" key="1">
    <citation type="journal article" date="2015" name="Int. J. Syst. Evol. Microbiol.">
        <title>Aestuariivita atlantica sp. nov., isolated from deep sea sediment of the Atlantic Ocean.</title>
        <authorList>
            <person name="Li G."/>
            <person name="Lai Q."/>
            <person name="Du Y."/>
            <person name="Liu X."/>
            <person name="Sun F."/>
            <person name="Shao Z."/>
        </authorList>
    </citation>
    <scope>NUCLEOTIDE SEQUENCE [LARGE SCALE GENOMIC DNA]</scope>
    <source>
        <strain evidence="6 7">22II-S11-z3</strain>
    </source>
</reference>
<comment type="function">
    <text evidence="4">Uses inorganic polyphosphate (polyP) as a donor to convert GDP to GTP or ADP to ATP.</text>
</comment>
<protein>
    <recommendedName>
        <fullName evidence="4">ADP/GDP-polyphosphate phosphotransferase</fullName>
        <ecNumber evidence="4">2.7.4.-</ecNumber>
    </recommendedName>
    <alternativeName>
        <fullName evidence="4">Polyphosphate kinase PPK2</fullName>
    </alternativeName>
</protein>
<dbReference type="OrthoDB" id="9775224at2"/>
<dbReference type="NCBIfam" id="TIGR03707">
    <property type="entry name" value="PPK2_P_aer"/>
    <property type="match status" value="1"/>
</dbReference>
<dbReference type="InterPro" id="IPR016898">
    <property type="entry name" value="Polyphosphate_phosphotransfera"/>
</dbReference>
<dbReference type="SUPFAM" id="SSF52540">
    <property type="entry name" value="P-loop containing nucleoside triphosphate hydrolases"/>
    <property type="match status" value="1"/>
</dbReference>
<evidence type="ECO:0000313" key="6">
    <source>
        <dbReference type="EMBL" id="KNG95549.1"/>
    </source>
</evidence>
<dbReference type="PATRIC" id="fig|1317121.7.peg.580"/>
<accession>A0A0L1JUU7</accession>
<evidence type="ECO:0000256" key="3">
    <source>
        <dbReference type="ARBA" id="ARBA00022777"/>
    </source>
</evidence>
<dbReference type="PANTHER" id="PTHR34383:SF1">
    <property type="entry name" value="ADP-POLYPHOSPHATE PHOSPHOTRANSFERASE"/>
    <property type="match status" value="1"/>
</dbReference>
<dbReference type="InterPro" id="IPR022486">
    <property type="entry name" value="PPK2_PA0141"/>
</dbReference>
<dbReference type="PIRSF" id="PIRSF028756">
    <property type="entry name" value="PPK2_prd"/>
    <property type="match status" value="1"/>
</dbReference>
<comment type="similarity">
    <text evidence="1 4">Belongs to the polyphosphate kinase 2 (PPK2) family. Class I subfamily.</text>
</comment>
<comment type="subunit">
    <text evidence="4">Homotetramer.</text>
</comment>
<dbReference type="EC" id="2.7.4.-" evidence="4"/>
<proteinExistence type="inferred from homology"/>
<evidence type="ECO:0000256" key="2">
    <source>
        <dbReference type="ARBA" id="ARBA00022679"/>
    </source>
</evidence>
<dbReference type="PANTHER" id="PTHR34383">
    <property type="entry name" value="POLYPHOSPHATE:AMP PHOSPHOTRANSFERASE-RELATED"/>
    <property type="match status" value="1"/>
</dbReference>
<dbReference type="STRING" id="1317121.ATO11_02865"/>
<sequence length="289" mass="33740">MTKPFDGAISRFYRDTAPDAVRDAIAARKKGQILDPAFPYDKRLDRDTYETDLAALQIELVKLQSWVKESGARVAIIFEGRDAAGKGGTIKRFRENMNPRIARTVALSKPSDREAGEWYFQRYVRHLPTAGEIVFFDRSWYNRGVVEKVFDFCEDEDRDRWFRQVVPFERMLVNDGIHLFKLWLNVGRAEQLRRFLDRESDPLKHWKLSWIDVEGLNRWDAYTQAIAETLDRTHHDPAPWTVIRTDDKRRARLNAIRSVLCALRYHHKSDRACGHVDPKIAGGPEIWNA</sequence>
<dbReference type="Proteomes" id="UP000036938">
    <property type="component" value="Unassembled WGS sequence"/>
</dbReference>
<keyword evidence="3 4" id="KW-0418">Kinase</keyword>
<keyword evidence="7" id="KW-1185">Reference proteome</keyword>
<dbReference type="GO" id="GO:0006793">
    <property type="term" value="P:phosphorus metabolic process"/>
    <property type="evidence" value="ECO:0007669"/>
    <property type="project" value="InterPro"/>
</dbReference>
<gene>
    <name evidence="6" type="ORF">ATO11_02865</name>
</gene>
<evidence type="ECO:0000256" key="1">
    <source>
        <dbReference type="ARBA" id="ARBA00009924"/>
    </source>
</evidence>
<dbReference type="RefSeq" id="WP_050529284.1">
    <property type="nucleotide sequence ID" value="NZ_AQQZ01000001.1"/>
</dbReference>
<dbReference type="InterPro" id="IPR027417">
    <property type="entry name" value="P-loop_NTPase"/>
</dbReference>
<name>A0A0L1JUU7_9RHOB</name>
<evidence type="ECO:0000256" key="4">
    <source>
        <dbReference type="RuleBase" id="RU369062"/>
    </source>
</evidence>
<dbReference type="Pfam" id="PF03976">
    <property type="entry name" value="PPK2"/>
    <property type="match status" value="1"/>
</dbReference>
<keyword evidence="2 4" id="KW-0808">Transferase</keyword>
<dbReference type="Gene3D" id="3.40.50.300">
    <property type="entry name" value="P-loop containing nucleotide triphosphate hydrolases"/>
    <property type="match status" value="1"/>
</dbReference>
<comment type="caution">
    <text evidence="6">The sequence shown here is derived from an EMBL/GenBank/DDBJ whole genome shotgun (WGS) entry which is preliminary data.</text>
</comment>
<dbReference type="AlphaFoldDB" id="A0A0L1JUU7"/>
<evidence type="ECO:0000313" key="7">
    <source>
        <dbReference type="Proteomes" id="UP000036938"/>
    </source>
</evidence>
<evidence type="ECO:0000259" key="5">
    <source>
        <dbReference type="Pfam" id="PF03976"/>
    </source>
</evidence>